<dbReference type="Proteomes" id="UP000198649">
    <property type="component" value="Unassembled WGS sequence"/>
</dbReference>
<dbReference type="InterPro" id="IPR046281">
    <property type="entry name" value="DUF6318"/>
</dbReference>
<reference evidence="3 4" key="1">
    <citation type="submission" date="2016-10" db="EMBL/GenBank/DDBJ databases">
        <authorList>
            <person name="de Groot N.N."/>
        </authorList>
    </citation>
    <scope>NUCLEOTIDE SEQUENCE [LARGE SCALE GENOMIC DNA]</scope>
    <source>
        <strain evidence="3 4">CGMCC 1.11156</strain>
    </source>
</reference>
<sequence>MAPPPSATPTVSEAPPVDPTPTQATEVLGPEETVRAWVAARNEALTDGDVEAVTALSQSQCSSCENLISPIVETYERGGRYMTAGWSVLRTKAAS</sequence>
<dbReference type="AlphaFoldDB" id="A0A1I3JDA4"/>
<keyword evidence="4" id="KW-1185">Reference proteome</keyword>
<dbReference type="STRING" id="1005945.SAMN05216561_11091"/>
<evidence type="ECO:0000256" key="1">
    <source>
        <dbReference type="SAM" id="MobiDB-lite"/>
    </source>
</evidence>
<dbReference type="Pfam" id="PF19843">
    <property type="entry name" value="DUF6318"/>
    <property type="match status" value="1"/>
</dbReference>
<name>A0A1I3JDA4_9ACTN</name>
<protein>
    <recommendedName>
        <fullName evidence="2">DUF6318 domain-containing protein</fullName>
    </recommendedName>
</protein>
<evidence type="ECO:0000313" key="3">
    <source>
        <dbReference type="EMBL" id="SFI58126.1"/>
    </source>
</evidence>
<feature type="region of interest" description="Disordered" evidence="1">
    <location>
        <begin position="1"/>
        <end position="26"/>
    </location>
</feature>
<gene>
    <name evidence="3" type="ORF">SAMN05216561_11091</name>
</gene>
<evidence type="ECO:0000313" key="4">
    <source>
        <dbReference type="Proteomes" id="UP000198649"/>
    </source>
</evidence>
<dbReference type="EMBL" id="FOQG01000010">
    <property type="protein sequence ID" value="SFI58126.1"/>
    <property type="molecule type" value="Genomic_DNA"/>
</dbReference>
<proteinExistence type="predicted"/>
<organism evidence="3 4">
    <name type="scientific">Nocardioides psychrotolerans</name>
    <dbReference type="NCBI Taxonomy" id="1005945"/>
    <lineage>
        <taxon>Bacteria</taxon>
        <taxon>Bacillati</taxon>
        <taxon>Actinomycetota</taxon>
        <taxon>Actinomycetes</taxon>
        <taxon>Propionibacteriales</taxon>
        <taxon>Nocardioidaceae</taxon>
        <taxon>Nocardioides</taxon>
    </lineage>
</organism>
<accession>A0A1I3JDA4</accession>
<feature type="domain" description="DUF6318" evidence="2">
    <location>
        <begin position="15"/>
        <end position="88"/>
    </location>
</feature>
<dbReference type="RefSeq" id="WP_091114175.1">
    <property type="nucleotide sequence ID" value="NZ_BKAF01000012.1"/>
</dbReference>
<evidence type="ECO:0000259" key="2">
    <source>
        <dbReference type="Pfam" id="PF19843"/>
    </source>
</evidence>